<dbReference type="PANTHER" id="PTHR48014">
    <property type="entry name" value="SERINE/THREONINE-PROTEIN KINASE FRAY2"/>
    <property type="match status" value="1"/>
</dbReference>
<dbReference type="InterPro" id="IPR011009">
    <property type="entry name" value="Kinase-like_dom_sf"/>
</dbReference>
<dbReference type="Gene3D" id="1.10.510.10">
    <property type="entry name" value="Transferase(Phosphotransferase) domain 1"/>
    <property type="match status" value="1"/>
</dbReference>
<dbReference type="GO" id="GO:0043539">
    <property type="term" value="F:protein serine/threonine kinase activator activity"/>
    <property type="evidence" value="ECO:0007669"/>
    <property type="project" value="InterPro"/>
</dbReference>
<gene>
    <name evidence="4" type="ORF">LSTR_LSTR008367</name>
    <name evidence="3" type="ORF">LSTR_LSTR017003</name>
</gene>
<dbReference type="GO" id="GO:0005524">
    <property type="term" value="F:ATP binding"/>
    <property type="evidence" value="ECO:0007669"/>
    <property type="project" value="InterPro"/>
</dbReference>
<dbReference type="InterPro" id="IPR047173">
    <property type="entry name" value="STRAD_A/B-like"/>
</dbReference>
<proteinExistence type="inferred from homology"/>
<organism evidence="4 5">
    <name type="scientific">Laodelphax striatellus</name>
    <name type="common">Small brown planthopper</name>
    <name type="synonym">Delphax striatella</name>
    <dbReference type="NCBI Taxonomy" id="195883"/>
    <lineage>
        <taxon>Eukaryota</taxon>
        <taxon>Metazoa</taxon>
        <taxon>Ecdysozoa</taxon>
        <taxon>Arthropoda</taxon>
        <taxon>Hexapoda</taxon>
        <taxon>Insecta</taxon>
        <taxon>Pterygota</taxon>
        <taxon>Neoptera</taxon>
        <taxon>Paraneoptera</taxon>
        <taxon>Hemiptera</taxon>
        <taxon>Auchenorrhyncha</taxon>
        <taxon>Fulgoroidea</taxon>
        <taxon>Delphacidae</taxon>
        <taxon>Criomorphinae</taxon>
        <taxon>Laodelphax</taxon>
    </lineage>
</organism>
<dbReference type="FunCoup" id="A0A482XYA6">
    <property type="interactions" value="1112"/>
</dbReference>
<dbReference type="Pfam" id="PF00069">
    <property type="entry name" value="Pkinase"/>
    <property type="match status" value="1"/>
</dbReference>
<dbReference type="GO" id="GO:0006611">
    <property type="term" value="P:protein export from nucleus"/>
    <property type="evidence" value="ECO:0007669"/>
    <property type="project" value="TreeGrafter"/>
</dbReference>
<evidence type="ECO:0000313" key="4">
    <source>
        <dbReference type="EMBL" id="RZF49081.1"/>
    </source>
</evidence>
<dbReference type="GO" id="GO:0004672">
    <property type="term" value="F:protein kinase activity"/>
    <property type="evidence" value="ECO:0007669"/>
    <property type="project" value="InterPro"/>
</dbReference>
<evidence type="ECO:0000313" key="3">
    <source>
        <dbReference type="EMBL" id="RZF43704.1"/>
    </source>
</evidence>
<dbReference type="PROSITE" id="PS50011">
    <property type="entry name" value="PROTEIN_KINASE_DOM"/>
    <property type="match status" value="1"/>
</dbReference>
<comment type="similarity">
    <text evidence="1">Belongs to the protein kinase superfamily. STE Ser/Thr protein kinase family. STE20 subfamily.</text>
</comment>
<evidence type="ECO:0000259" key="2">
    <source>
        <dbReference type="PROSITE" id="PS50011"/>
    </source>
</evidence>
<feature type="domain" description="Protein kinase" evidence="2">
    <location>
        <begin position="1"/>
        <end position="318"/>
    </location>
</feature>
<dbReference type="OrthoDB" id="840771at2759"/>
<dbReference type="PANTHER" id="PTHR48014:SF21">
    <property type="entry name" value="SERINE_THREONINE-PROTEIN KINASE FRAY2"/>
    <property type="match status" value="1"/>
</dbReference>
<protein>
    <recommendedName>
        <fullName evidence="2">Protein kinase domain-containing protein</fullName>
    </recommendedName>
</protein>
<sequence>MHNISDEFDIFDLLRNMVDDVQEPSHEANTLIAKNNNPHARSKVYLGNAIAVKKYNAEDLCLHDIYRIEDEISLLKQLNHQGVMNLISTFVSGTKIAYVMPFMECGSCQNLMESKFTTGLPECWIALIVKNVLEALNFIHNNGIIHRAIKARHILLNRDGSIKLTGFRYAFKKISNDDEEVDKNMTVHYFPYDSTPNLKWLSPEILRQDLLGYTEKSDVYSLGITICELANGLPPFENLEPKKLLLDKLSGVVPLIFDCSTHLEFIPSIKNLATPSEQLDVYTTRSITTSLHSLKNICCISNYEDRPTVDDLMNNEFFIESEKCVLIPDVLPLIEFKKIEDFDDEESIEWDF</sequence>
<evidence type="ECO:0000256" key="1">
    <source>
        <dbReference type="ARBA" id="ARBA00008874"/>
    </source>
</evidence>
<dbReference type="GO" id="GO:1902554">
    <property type="term" value="C:serine/threonine protein kinase complex"/>
    <property type="evidence" value="ECO:0007669"/>
    <property type="project" value="TreeGrafter"/>
</dbReference>
<name>A0A482XYA6_LAOST</name>
<dbReference type="EMBL" id="QKKF02012315">
    <property type="protein sequence ID" value="RZF43704.1"/>
    <property type="molecule type" value="Genomic_DNA"/>
</dbReference>
<reference evidence="4" key="2">
    <citation type="submission" date="2019-02" db="EMBL/GenBank/DDBJ databases">
        <authorList>
            <person name="Zhu J."/>
            <person name="Jiang F."/>
            <person name="Wang X."/>
            <person name="Yang P."/>
            <person name="Bao Y."/>
            <person name="Zhao W."/>
            <person name="Wang W."/>
            <person name="Lu H."/>
            <person name="Wang Q."/>
            <person name="Cui N."/>
            <person name="Li J."/>
            <person name="Chen X."/>
            <person name="Luo L."/>
            <person name="Yu J."/>
            <person name="Kang L."/>
            <person name="Cui F."/>
        </authorList>
    </citation>
    <scope>NUCLEOTIDE SEQUENCE</scope>
    <source>
        <strain evidence="4">Lst14</strain>
        <tissue evidence="4">Whole body</tissue>
    </source>
</reference>
<keyword evidence="5" id="KW-1185">Reference proteome</keyword>
<dbReference type="EMBL" id="QKKF02000377">
    <property type="protein sequence ID" value="RZF49081.1"/>
    <property type="molecule type" value="Genomic_DNA"/>
</dbReference>
<dbReference type="AlphaFoldDB" id="A0A482XYA6"/>
<evidence type="ECO:0000313" key="5">
    <source>
        <dbReference type="Proteomes" id="UP000291343"/>
    </source>
</evidence>
<dbReference type="InterPro" id="IPR000719">
    <property type="entry name" value="Prot_kinase_dom"/>
</dbReference>
<comment type="caution">
    <text evidence="4">The sequence shown here is derived from an EMBL/GenBank/DDBJ whole genome shotgun (WGS) entry which is preliminary data.</text>
</comment>
<dbReference type="InParanoid" id="A0A482XYA6"/>
<dbReference type="STRING" id="195883.A0A482XYA6"/>
<dbReference type="SMR" id="A0A482XYA6"/>
<accession>A0A482XYA6</accession>
<dbReference type="Gene3D" id="3.30.200.20">
    <property type="entry name" value="Phosphorylase Kinase, domain 1"/>
    <property type="match status" value="1"/>
</dbReference>
<reference evidence="4 5" key="1">
    <citation type="journal article" date="2017" name="Gigascience">
        <title>Genome sequence of the small brown planthopper, Laodelphax striatellus.</title>
        <authorList>
            <person name="Zhu J."/>
            <person name="Jiang F."/>
            <person name="Wang X."/>
            <person name="Yang P."/>
            <person name="Bao Y."/>
            <person name="Zhao W."/>
            <person name="Wang W."/>
            <person name="Lu H."/>
            <person name="Wang Q."/>
            <person name="Cui N."/>
            <person name="Li J."/>
            <person name="Chen X."/>
            <person name="Luo L."/>
            <person name="Yu J."/>
            <person name="Kang L."/>
            <person name="Cui F."/>
        </authorList>
    </citation>
    <scope>NUCLEOTIDE SEQUENCE [LARGE SCALE GENOMIC DNA]</scope>
    <source>
        <strain evidence="4">Lst14</strain>
        <tissue evidence="4">Whole body</tissue>
    </source>
</reference>
<dbReference type="Proteomes" id="UP000291343">
    <property type="component" value="Unassembled WGS sequence"/>
</dbReference>
<dbReference type="SUPFAM" id="SSF56112">
    <property type="entry name" value="Protein kinase-like (PK-like)"/>
    <property type="match status" value="1"/>
</dbReference>